<dbReference type="RefSeq" id="WP_008697411.1">
    <property type="nucleotide sequence ID" value="NZ_ANOG01000460.1"/>
</dbReference>
<dbReference type="Pfam" id="PF00884">
    <property type="entry name" value="Sulfatase"/>
    <property type="match status" value="1"/>
</dbReference>
<accession>M5S167</accession>
<evidence type="ECO:0000256" key="1">
    <source>
        <dbReference type="ARBA" id="ARBA00008779"/>
    </source>
</evidence>
<proteinExistence type="inferred from homology"/>
<evidence type="ECO:0000256" key="3">
    <source>
        <dbReference type="SAM" id="MobiDB-lite"/>
    </source>
</evidence>
<dbReference type="PANTHER" id="PTHR42693">
    <property type="entry name" value="ARYLSULFATASE FAMILY MEMBER"/>
    <property type="match status" value="1"/>
</dbReference>
<dbReference type="GO" id="GO:0004065">
    <property type="term" value="F:arylsulfatase activity"/>
    <property type="evidence" value="ECO:0007669"/>
    <property type="project" value="UniProtKB-EC"/>
</dbReference>
<keyword evidence="2 6" id="KW-0378">Hydrolase</keyword>
<feature type="domain" description="Sulfatase N-terminal" evidence="5">
    <location>
        <begin position="31"/>
        <end position="357"/>
    </location>
</feature>
<protein>
    <submittedName>
        <fullName evidence="6">Secreted protein containing Sulfatase domain protein</fullName>
        <ecNumber evidence="6">3.1.6.1</ecNumber>
    </submittedName>
</protein>
<keyword evidence="7" id="KW-1185">Reference proteome</keyword>
<dbReference type="SUPFAM" id="SSF53649">
    <property type="entry name" value="Alkaline phosphatase-like"/>
    <property type="match status" value="1"/>
</dbReference>
<dbReference type="InterPro" id="IPR050738">
    <property type="entry name" value="Sulfatase"/>
</dbReference>
<dbReference type="PATRIC" id="fig|1265738.3.peg.3163"/>
<dbReference type="EC" id="3.1.6.1" evidence="6"/>
<feature type="region of interest" description="Disordered" evidence="3">
    <location>
        <begin position="464"/>
        <end position="491"/>
    </location>
</feature>
<dbReference type="PANTHER" id="PTHR42693:SF53">
    <property type="entry name" value="ENDO-4-O-SULFATASE"/>
    <property type="match status" value="1"/>
</dbReference>
<dbReference type="EMBL" id="ANOG01000460">
    <property type="protein sequence ID" value="EMI19919.1"/>
    <property type="molecule type" value="Genomic_DNA"/>
</dbReference>
<dbReference type="Gene3D" id="3.40.720.10">
    <property type="entry name" value="Alkaline Phosphatase, subunit A"/>
    <property type="match status" value="1"/>
</dbReference>
<dbReference type="OrthoDB" id="9758853at2"/>
<evidence type="ECO:0000256" key="4">
    <source>
        <dbReference type="SAM" id="SignalP"/>
    </source>
</evidence>
<dbReference type="InterPro" id="IPR017850">
    <property type="entry name" value="Alkaline_phosphatase_core_sf"/>
</dbReference>
<organism evidence="6 7">
    <name type="scientific">Rhodopirellula maiorica SM1</name>
    <dbReference type="NCBI Taxonomy" id="1265738"/>
    <lineage>
        <taxon>Bacteria</taxon>
        <taxon>Pseudomonadati</taxon>
        <taxon>Planctomycetota</taxon>
        <taxon>Planctomycetia</taxon>
        <taxon>Pirellulales</taxon>
        <taxon>Pirellulaceae</taxon>
        <taxon>Novipirellula</taxon>
    </lineage>
</organism>
<feature type="chain" id="PRO_5004071026" evidence="4">
    <location>
        <begin position="27"/>
        <end position="1423"/>
    </location>
</feature>
<dbReference type="InterPro" id="IPR000917">
    <property type="entry name" value="Sulfatase_N"/>
</dbReference>
<gene>
    <name evidence="6" type="ORF">RMSM_03167</name>
</gene>
<evidence type="ECO:0000256" key="2">
    <source>
        <dbReference type="ARBA" id="ARBA00022801"/>
    </source>
</evidence>
<feature type="signal peptide" evidence="4">
    <location>
        <begin position="1"/>
        <end position="26"/>
    </location>
</feature>
<dbReference type="SUPFAM" id="SSF101898">
    <property type="entry name" value="NHL repeat"/>
    <property type="match status" value="1"/>
</dbReference>
<comment type="similarity">
    <text evidence="1">Belongs to the sulfatase family.</text>
</comment>
<sequence length="1423" mass="158524">MRRLNYPRFAVLASLLLAVTATIAQAETPKPNIVFILTDDHRWDGTGESGGEFVRTPNLDRITASGTRFENAFVTLAICSPSRAACLTGRYGSANGVTEIGKSHIHASEVTFAQSLRKIGYQTGVTGKWHLGNEPDTCGFDFVSTCWSNGTWYDRKFTIAGETKVMPGFVDDVTADESIRFIREASQHEEPFVLWMNTQVPHMDHRHQWPAKQAFLDQYEASEMPLPETWNDDLSGKPEYLKTARNRTQALAYGYDDPANIRQHAKEYFASVQQMDAAVRRVLDEIDSLEIRDNTWIIVMGDNGWMLGEHGMTSKVLPYEESMRVPMTIAGPGTETQVVSELVLNIDVTATIYDLAGLPVPESLHGRSLLPLVHAETPDDWRSSFLYEAPSSQLGSQPLWAVRNARWKYVETETNEGERFAELYDLVQDRMEQTNLANEPSNANVVNELANQLREYQREIGSHTVTLVSEDRPERETQDERQAGSLSHSDEKVRNDIHISGIYPHLTAYGVYSQNGGHFKSGHDECGIGAIVPWAGKLWMVNYAPHQPNGSEHKLFSIGEDLQSLTVHPESVGGTPAGRMIHAESNQLLIAHYLIDAEGNVRVISPADMPMRVTAITRHLTDPANMVYYIDMEGAIWEANVHTLAVKRLFKKPVPGWHGKGAYVSQGRLVVSNNGEHAAGTYDDLVVGGAAKNSEERGVLAEYDGENWKIIERRQYTEVTGPNGIAGGSDGNDPIWTMGWDRRSVRLKVLDDGTWHTYLLPKAAFCNDAIHGWYTEWPRIREITDGRWMMDMHGMFFDFPKTFSSQNSAGIKPIGSHLRYIPDFCAWNDQLVLASDETSIQGNPLAGQPQTNLWFGSYDDLKDWGPASGYGGPWIEDEVMANTPSDPFLVAGFDRRVLHLASGRTKPADGQKALRASDQLEIQSMPDRLATLPRVTVPRGNWHREAKGYSFDVDQPVTVFLAVDRRGNPKLDPAWKITDMSLIWGKNLQDVVYVRSFEPGTITIPENATEHRPGSFGMPHTAFVLGSKPSELQIKTDRTSIVTQPNASIRTEESSIPVVFDLQVDRHGDGNWVDYQSIEVPAAGYVAYQLPDDFDAVWLRLKTNRDCVATAYLHQTTAAFVDGDESENQTLFAGLAGVDDDQARGALVYAAKRNRNLRVIASEDRFFDFTKTGFEFKADTVDPLLADKLSVKPHFTVDDASVILKHGGKRLRLPKGDAAYDKPFASGWPRDVREVESERVLANIHGTFYEVPLVINGAPPAFNLMRPVSSHAKQIADFCTWNGLLVLTGVRADAENDGHVFADAKQNTALWFGGVDDLWKFGKPVGHGGPWLNTMVKAGQPSDPYLMKGYDRKSLSLSHDANEAVTMHVEVDITGDGHWRRYKSFDVAAGETLEYSFPDAFSAAWVRLVSASDTIATAQLQYE</sequence>
<comment type="caution">
    <text evidence="6">The sequence shown here is derived from an EMBL/GenBank/DDBJ whole genome shotgun (WGS) entry which is preliminary data.</text>
</comment>
<keyword evidence="4" id="KW-0732">Signal</keyword>
<reference evidence="6 7" key="1">
    <citation type="journal article" date="2013" name="Mar. Genomics">
        <title>Expression of sulfatases in Rhodopirellula baltica and the diversity of sulfatases in the genus Rhodopirellula.</title>
        <authorList>
            <person name="Wegner C.E."/>
            <person name="Richter-Heitmann T."/>
            <person name="Klindworth A."/>
            <person name="Klockow C."/>
            <person name="Richter M."/>
            <person name="Achstetter T."/>
            <person name="Glockner F.O."/>
            <person name="Harder J."/>
        </authorList>
    </citation>
    <scope>NUCLEOTIDE SEQUENCE [LARGE SCALE GENOMIC DNA]</scope>
    <source>
        <strain evidence="6 7">SM1</strain>
    </source>
</reference>
<dbReference type="Proteomes" id="UP000011991">
    <property type="component" value="Unassembled WGS sequence"/>
</dbReference>
<evidence type="ECO:0000313" key="7">
    <source>
        <dbReference type="Proteomes" id="UP000011991"/>
    </source>
</evidence>
<evidence type="ECO:0000313" key="6">
    <source>
        <dbReference type="EMBL" id="EMI19919.1"/>
    </source>
</evidence>
<name>M5S167_9BACT</name>
<evidence type="ECO:0000259" key="5">
    <source>
        <dbReference type="Pfam" id="PF00884"/>
    </source>
</evidence>
<feature type="compositionally biased region" description="Basic and acidic residues" evidence="3">
    <location>
        <begin position="469"/>
        <end position="491"/>
    </location>
</feature>